<protein>
    <submittedName>
        <fullName evidence="1">Uncharacterized protein</fullName>
    </submittedName>
</protein>
<reference evidence="1" key="1">
    <citation type="submission" date="2022-10" db="EMBL/GenBank/DDBJ databases">
        <title>Culturing micro-colonial fungi from biological soil crusts in the Mojave desert and describing Neophaeococcomyces mojavensis, and introducing the new genera and species Taxawa tesnikishii.</title>
        <authorList>
            <person name="Kurbessoian T."/>
            <person name="Stajich J.E."/>
        </authorList>
    </citation>
    <scope>NUCLEOTIDE SEQUENCE</scope>
    <source>
        <strain evidence="1">JES_112</strain>
    </source>
</reference>
<dbReference type="EMBL" id="JAPDRQ010000008">
    <property type="protein sequence ID" value="KAJ9663503.1"/>
    <property type="molecule type" value="Genomic_DNA"/>
</dbReference>
<accession>A0ACC3AIU5</accession>
<keyword evidence="2" id="KW-1185">Reference proteome</keyword>
<sequence length="247" mass="27340">MSATQVLAGFSRTNRWLQYTSMMLAPAQFMSGLGNNCPSNLGFLAYNLFNQVIWYRAVKGHKLHALSLLLPHFNLVYAISYIGGITSGNVIMAAFLGVGTAGALTLNCACAWMNWMTNMEEGFGKFRFFFFGWRTLDSNWHTFICIWQVFDTIFAVMVSVLVVGCSVAMALNEPDKVALWMRYLAVPVGAAVILIFVWPNILWTELIVAGNHVESATDWIAVGLFAAQVGAMLMPTQSAFMGCFKRG</sequence>
<evidence type="ECO:0000313" key="1">
    <source>
        <dbReference type="EMBL" id="KAJ9663503.1"/>
    </source>
</evidence>
<organism evidence="1 2">
    <name type="scientific">Neophaeococcomyces mojaviensis</name>
    <dbReference type="NCBI Taxonomy" id="3383035"/>
    <lineage>
        <taxon>Eukaryota</taxon>
        <taxon>Fungi</taxon>
        <taxon>Dikarya</taxon>
        <taxon>Ascomycota</taxon>
        <taxon>Pezizomycotina</taxon>
        <taxon>Eurotiomycetes</taxon>
        <taxon>Chaetothyriomycetidae</taxon>
        <taxon>Chaetothyriales</taxon>
        <taxon>Chaetothyriales incertae sedis</taxon>
        <taxon>Neophaeococcomyces</taxon>
    </lineage>
</organism>
<name>A0ACC3AIU5_9EURO</name>
<proteinExistence type="predicted"/>
<evidence type="ECO:0000313" key="2">
    <source>
        <dbReference type="Proteomes" id="UP001172386"/>
    </source>
</evidence>
<comment type="caution">
    <text evidence="1">The sequence shown here is derived from an EMBL/GenBank/DDBJ whole genome shotgun (WGS) entry which is preliminary data.</text>
</comment>
<dbReference type="Proteomes" id="UP001172386">
    <property type="component" value="Unassembled WGS sequence"/>
</dbReference>
<gene>
    <name evidence="1" type="ORF">H2198_000769</name>
</gene>